<feature type="transmembrane region" description="Helical" evidence="1">
    <location>
        <begin position="40"/>
        <end position="58"/>
    </location>
</feature>
<keyword evidence="1" id="KW-1133">Transmembrane helix</keyword>
<gene>
    <name evidence="2" type="ORF">QID03_09900</name>
</gene>
<accession>A0ABT6XZI3</accession>
<keyword evidence="1" id="KW-0472">Membrane</keyword>
<dbReference type="RefSeq" id="WP_283203961.1">
    <property type="nucleotide sequence ID" value="NZ_JASGCB010000016.1"/>
</dbReference>
<keyword evidence="1" id="KW-0812">Transmembrane</keyword>
<organism evidence="2 3">
    <name type="scientific">Alicyclobacillus sendaiensis PA2</name>
    <dbReference type="NCBI Taxonomy" id="3029425"/>
    <lineage>
        <taxon>Bacteria</taxon>
        <taxon>Bacillati</taxon>
        <taxon>Bacillota</taxon>
        <taxon>Bacilli</taxon>
        <taxon>Bacillales</taxon>
        <taxon>Alicyclobacillaceae</taxon>
        <taxon>Alicyclobacillus</taxon>
    </lineage>
</organism>
<dbReference type="Proteomes" id="UP001529245">
    <property type="component" value="Unassembled WGS sequence"/>
</dbReference>
<evidence type="ECO:0000256" key="1">
    <source>
        <dbReference type="SAM" id="Phobius"/>
    </source>
</evidence>
<comment type="caution">
    <text evidence="2">The sequence shown here is derived from an EMBL/GenBank/DDBJ whole genome shotgun (WGS) entry which is preliminary data.</text>
</comment>
<sequence>MSLTFMILLLLLYAAIEFGVGLLFAWAFARLFRVSLSAKARLGMASAWAVLGVIPPVLGIHGGW</sequence>
<feature type="transmembrane region" description="Helical" evidence="1">
    <location>
        <begin position="6"/>
        <end position="28"/>
    </location>
</feature>
<proteinExistence type="predicted"/>
<protein>
    <submittedName>
        <fullName evidence="2">Uncharacterized protein</fullName>
    </submittedName>
</protein>
<keyword evidence="3" id="KW-1185">Reference proteome</keyword>
<reference evidence="2 3" key="1">
    <citation type="submission" date="2023-04" db="EMBL/GenBank/DDBJ databases">
        <title>A. sendaiensis sub sp. chiapanensis a novel subspecie with specific adaptation in bacterial cell wall isolated from an active volcano.</title>
        <authorList>
            <person name="Alvarez Gutierrez P.E."/>
            <person name="Ortiz Cortes L.Y."/>
        </authorList>
    </citation>
    <scope>NUCLEOTIDE SEQUENCE [LARGE SCALE GENOMIC DNA]</scope>
    <source>
        <strain evidence="2 3">PA2</strain>
    </source>
</reference>
<name>A0ABT6XZI3_ALISE</name>
<dbReference type="EMBL" id="JASGCB010000016">
    <property type="protein sequence ID" value="MDI9260499.1"/>
    <property type="molecule type" value="Genomic_DNA"/>
</dbReference>
<evidence type="ECO:0000313" key="3">
    <source>
        <dbReference type="Proteomes" id="UP001529245"/>
    </source>
</evidence>
<evidence type="ECO:0000313" key="2">
    <source>
        <dbReference type="EMBL" id="MDI9260499.1"/>
    </source>
</evidence>